<sequence length="530" mass="59912">MQLIIILVIFLILIAITCTYNNLIATHHEPTRYDLKMFNNEQVPLIEPLSEIIIESNAHECHNNLTPCLTHADCDLCREGLANCQMFEEDTILNMRTDDGQEQEILIKAGESYCLALDRERARSCNPNTGVWMLAQTETGFTLLCSCLRPGLVTQLNMYEDCNIAVGCAPHGRIDNINNVSMQCVCDEGYVSDYNAETETPFCRPRTVRDVLYDENFFPRAPCADGQVSVDHPALNDIYRRHFRLTDICVIDPCSIDPVSGQRTLGRLFHYVNENDEEINGCNCPIADGLLPVFNRHTADTGMVKRGDRIVANACLQPFNVHMALLRHADYKFFWGRNDHTELADADMVFQANTNQLSHERYRAILYPLLNSHPDVTEIITNNMGVLKISVSYDTAMKPTTLPSSIFVVFRSKERSTIEPACFYPGVGRCIVVNSESCIRRHANGQVWTAETFTNSWCVLSREGTHIKVWSMASRYPLGEAPAAFRLRAFFLNDNVEQNTVRAITVDDIIQGPQIDALTQTLETYVNYSV</sequence>
<evidence type="ECO:0000313" key="2">
    <source>
        <dbReference type="Proteomes" id="UP001256712"/>
    </source>
</evidence>
<evidence type="ECO:0000313" key="1">
    <source>
        <dbReference type="EMBL" id="USC25956.1"/>
    </source>
</evidence>
<dbReference type="InterPro" id="IPR007784">
    <property type="entry name" value="PIR"/>
</dbReference>
<keyword evidence="2" id="KW-1185">Reference proteome</keyword>
<name>A0AAE9LNJ9_9ABAC</name>
<organism evidence="1 2">
    <name type="scientific">Palpita vitrealis nucleopolyhedrovirus</name>
    <dbReference type="NCBI Taxonomy" id="2951960"/>
    <lineage>
        <taxon>Viruses</taxon>
        <taxon>Viruses incertae sedis</taxon>
        <taxon>Naldaviricetes</taxon>
        <taxon>Lefavirales</taxon>
        <taxon>Baculoviridae</taxon>
        <taxon>Alphabaculovirus</taxon>
        <taxon>Alphabaculovirus pavitrealis</taxon>
    </lineage>
</organism>
<accession>A0AAE9LNJ9</accession>
<dbReference type="Pfam" id="PF05092">
    <property type="entry name" value="PIF"/>
    <property type="match status" value="1"/>
</dbReference>
<dbReference type="EMBL" id="OL685370">
    <property type="protein sequence ID" value="USC25956.1"/>
    <property type="molecule type" value="Genomic_DNA"/>
</dbReference>
<reference evidence="1" key="1">
    <citation type="journal article" date="2022" name="J. Invertebr. Pathol.">
        <title>Identification of a new nucleopolyhedrovirus isolated from the olive leaf moth, Palpita vitrealis, from two locations in Egypt.</title>
        <authorList>
            <person name="El-Salamouny S."/>
            <person name="Wennmann J.T."/>
            <person name="Kleespies R.G."/>
            <person name="Richert-Poggeler K.R."/>
            <person name="Mansour A."/>
            <person name="Awad M."/>
            <person name="Agamy E."/>
            <person name="Salama R."/>
            <person name="Jehle J.A."/>
        </authorList>
    </citation>
    <scope>NUCLEOTIDE SEQUENCE</scope>
    <source>
        <strain evidence="1">Giza 2005</strain>
    </source>
</reference>
<dbReference type="Proteomes" id="UP001256712">
    <property type="component" value="Segment"/>
</dbReference>
<protein>
    <submittedName>
        <fullName evidence="1">Pif-1</fullName>
    </submittedName>
</protein>
<proteinExistence type="predicted"/>